<feature type="compositionally biased region" description="Basic and acidic residues" evidence="1">
    <location>
        <begin position="183"/>
        <end position="196"/>
    </location>
</feature>
<proteinExistence type="predicted"/>
<dbReference type="Proteomes" id="UP001642260">
    <property type="component" value="Unassembled WGS sequence"/>
</dbReference>
<dbReference type="EMBL" id="CAKOAT010310710">
    <property type="protein sequence ID" value="CAH8361586.1"/>
    <property type="molecule type" value="Genomic_DNA"/>
</dbReference>
<feature type="region of interest" description="Disordered" evidence="1">
    <location>
        <begin position="1"/>
        <end position="88"/>
    </location>
</feature>
<accession>A0ABC8KZ21</accession>
<gene>
    <name evidence="2" type="ORF">ERUC_LOCUS27342</name>
</gene>
<reference evidence="2 3" key="1">
    <citation type="submission" date="2022-03" db="EMBL/GenBank/DDBJ databases">
        <authorList>
            <person name="Macdonald S."/>
            <person name="Ahmed S."/>
            <person name="Newling K."/>
        </authorList>
    </citation>
    <scope>NUCLEOTIDE SEQUENCE [LARGE SCALE GENOMIC DNA]</scope>
</reference>
<feature type="compositionally biased region" description="Polar residues" evidence="1">
    <location>
        <begin position="1"/>
        <end position="14"/>
    </location>
</feature>
<evidence type="ECO:0000313" key="2">
    <source>
        <dbReference type="EMBL" id="CAH8361586.1"/>
    </source>
</evidence>
<feature type="compositionally biased region" description="Basic and acidic residues" evidence="1">
    <location>
        <begin position="15"/>
        <end position="28"/>
    </location>
</feature>
<evidence type="ECO:0000256" key="1">
    <source>
        <dbReference type="SAM" id="MobiDB-lite"/>
    </source>
</evidence>
<feature type="region of interest" description="Disordered" evidence="1">
    <location>
        <begin position="170"/>
        <end position="212"/>
    </location>
</feature>
<sequence length="225" mass="23749">MGKPTNSAPATSSSKIDDHATAESHRMQLSDGPPEPTPPLNELPISTTLPEVTEEIASFNTAQEKSGSDGSGENQGTSVAVADPPQDAAELVHVPTDVNLVLPVEGEQVAVADPPQDAAELVHVPTDVNLVLPVEGEQGTSTNKPETHADLKGSDESPLQIVALHKDTTLVQANDPSEAASESSKHIEETTKDHDAISLGSSSEDISEKSTRKKRVLQRLDRFCS</sequence>
<dbReference type="AlphaFoldDB" id="A0ABC8KZ21"/>
<organism evidence="2 3">
    <name type="scientific">Eruca vesicaria subsp. sativa</name>
    <name type="common">Garden rocket</name>
    <name type="synonym">Eruca sativa</name>
    <dbReference type="NCBI Taxonomy" id="29727"/>
    <lineage>
        <taxon>Eukaryota</taxon>
        <taxon>Viridiplantae</taxon>
        <taxon>Streptophyta</taxon>
        <taxon>Embryophyta</taxon>
        <taxon>Tracheophyta</taxon>
        <taxon>Spermatophyta</taxon>
        <taxon>Magnoliopsida</taxon>
        <taxon>eudicotyledons</taxon>
        <taxon>Gunneridae</taxon>
        <taxon>Pentapetalae</taxon>
        <taxon>rosids</taxon>
        <taxon>malvids</taxon>
        <taxon>Brassicales</taxon>
        <taxon>Brassicaceae</taxon>
        <taxon>Brassiceae</taxon>
        <taxon>Eruca</taxon>
    </lineage>
</organism>
<protein>
    <submittedName>
        <fullName evidence="2">Uncharacterized protein</fullName>
    </submittedName>
</protein>
<evidence type="ECO:0000313" key="3">
    <source>
        <dbReference type="Proteomes" id="UP001642260"/>
    </source>
</evidence>
<keyword evidence="3" id="KW-1185">Reference proteome</keyword>
<name>A0ABC8KZ21_ERUVS</name>
<feature type="compositionally biased region" description="Basic and acidic residues" evidence="1">
    <location>
        <begin position="145"/>
        <end position="155"/>
    </location>
</feature>
<comment type="caution">
    <text evidence="2">The sequence shown here is derived from an EMBL/GenBank/DDBJ whole genome shotgun (WGS) entry which is preliminary data.</text>
</comment>
<feature type="region of interest" description="Disordered" evidence="1">
    <location>
        <begin position="133"/>
        <end position="155"/>
    </location>
</feature>